<name>A0A369Y9T6_9PAST</name>
<proteinExistence type="predicted"/>
<organism evidence="1 2">
    <name type="scientific">Haemophilus sputorum</name>
    <dbReference type="NCBI Taxonomy" id="1078480"/>
    <lineage>
        <taxon>Bacteria</taxon>
        <taxon>Pseudomonadati</taxon>
        <taxon>Pseudomonadota</taxon>
        <taxon>Gammaproteobacteria</taxon>
        <taxon>Pasteurellales</taxon>
        <taxon>Pasteurellaceae</taxon>
        <taxon>Haemophilus</taxon>
    </lineage>
</organism>
<protein>
    <submittedName>
        <fullName evidence="1">Uncharacterized protein</fullName>
    </submittedName>
</protein>
<comment type="caution">
    <text evidence="1">The sequence shown here is derived from an EMBL/GenBank/DDBJ whole genome shotgun (WGS) entry which is preliminary data.</text>
</comment>
<accession>A0A369Y9T6</accession>
<reference evidence="1 2" key="1">
    <citation type="submission" date="2018-05" db="EMBL/GenBank/DDBJ databases">
        <title>Draft Genome Sequences for a Diverse set of 7 Haemophilus Species.</title>
        <authorList>
            <person name="Nichols M."/>
            <person name="Topaz N."/>
            <person name="Wang X."/>
            <person name="Wang X."/>
            <person name="Boxrud D."/>
        </authorList>
    </citation>
    <scope>NUCLEOTIDE SEQUENCE [LARGE SCALE GENOMIC DNA]</scope>
    <source>
        <strain evidence="1 2">C2002001239</strain>
    </source>
</reference>
<dbReference type="Proteomes" id="UP000253872">
    <property type="component" value="Unassembled WGS sequence"/>
</dbReference>
<evidence type="ECO:0000313" key="2">
    <source>
        <dbReference type="Proteomes" id="UP000253872"/>
    </source>
</evidence>
<dbReference type="EMBL" id="QEPN01000013">
    <property type="protein sequence ID" value="RDE69758.1"/>
    <property type="molecule type" value="Genomic_DNA"/>
</dbReference>
<dbReference type="STRING" id="1035839.GCA_000238795_01950"/>
<dbReference type="AlphaFoldDB" id="A0A369Y9T6"/>
<gene>
    <name evidence="1" type="ORF">DPV93_10665</name>
</gene>
<sequence length="106" mass="11906">MLSYRESNLFTGSGNISLSKSIATGLDASYNNTGSALYLIRKSLTQAIMQKLKTKKPYWLADGFTKFCNPENMMMCLPLLGYVQDNFPSDLEEEREMQRQGCSEGS</sequence>
<evidence type="ECO:0000313" key="1">
    <source>
        <dbReference type="EMBL" id="RDE69758.1"/>
    </source>
</evidence>